<dbReference type="EMBL" id="JAOYEY010000051">
    <property type="protein sequence ID" value="MCV9888686.1"/>
    <property type="molecule type" value="Genomic_DNA"/>
</dbReference>
<keyword evidence="2 7" id="KW-0813">Transport</keyword>
<dbReference type="PROSITE" id="PS50928">
    <property type="entry name" value="ABC_TM1"/>
    <property type="match status" value="1"/>
</dbReference>
<keyword evidence="10" id="KW-1185">Reference proteome</keyword>
<evidence type="ECO:0000256" key="3">
    <source>
        <dbReference type="ARBA" id="ARBA00022475"/>
    </source>
</evidence>
<dbReference type="Proteomes" id="UP001526147">
    <property type="component" value="Unassembled WGS sequence"/>
</dbReference>
<evidence type="ECO:0000256" key="7">
    <source>
        <dbReference type="RuleBase" id="RU363032"/>
    </source>
</evidence>
<evidence type="ECO:0000256" key="5">
    <source>
        <dbReference type="ARBA" id="ARBA00022989"/>
    </source>
</evidence>
<protein>
    <submittedName>
        <fullName evidence="9">Carbohydrate ABC transporter permease</fullName>
    </submittedName>
</protein>
<dbReference type="PANTHER" id="PTHR43744:SF8">
    <property type="entry name" value="SN-GLYCEROL-3-PHOSPHATE TRANSPORT SYSTEM PERMEASE PROTEIN UGPE"/>
    <property type="match status" value="1"/>
</dbReference>
<evidence type="ECO:0000313" key="10">
    <source>
        <dbReference type="Proteomes" id="UP001526147"/>
    </source>
</evidence>
<evidence type="ECO:0000259" key="8">
    <source>
        <dbReference type="PROSITE" id="PS50928"/>
    </source>
</evidence>
<evidence type="ECO:0000256" key="1">
    <source>
        <dbReference type="ARBA" id="ARBA00004651"/>
    </source>
</evidence>
<organism evidence="9 10">
    <name type="scientific">Metabacillus halosaccharovorans</name>
    <dbReference type="NCBI Taxonomy" id="930124"/>
    <lineage>
        <taxon>Bacteria</taxon>
        <taxon>Bacillati</taxon>
        <taxon>Bacillota</taxon>
        <taxon>Bacilli</taxon>
        <taxon>Bacillales</taxon>
        <taxon>Bacillaceae</taxon>
        <taxon>Metabacillus</taxon>
    </lineage>
</organism>
<evidence type="ECO:0000313" key="9">
    <source>
        <dbReference type="EMBL" id="MCV9888686.1"/>
    </source>
</evidence>
<name>A0ABT3DNP2_9BACI</name>
<dbReference type="RefSeq" id="WP_264144728.1">
    <property type="nucleotide sequence ID" value="NZ_JAOYEY010000051.1"/>
</dbReference>
<dbReference type="SUPFAM" id="SSF161098">
    <property type="entry name" value="MetI-like"/>
    <property type="match status" value="1"/>
</dbReference>
<sequence>MPQTVLKNQKATSIEDRRLQAKKVSKKTTIYALLSIYAIVNAYPILWMILNSFKDNMDFAKNPFGLPVQWLFENYKTAWETARLDTYFFNSVIVSVTAVIITVFAGALASYFLARFTFNWSKSLYGFFVFGMLIPIHATLVPMFLLMKNIGLLNTHLGLIFPYIAFNLPITIFILVSFMRAFPNDIEESAIMDGCGVFRIFWSIILPMTKPAIATVVILNFIHNWNEFSFALVLINDDALKTLPLGLANFAGQFTTNYGAQMAGLTIAIIPTIIIYMLLEEHLVKGMTAGAVKG</sequence>
<dbReference type="PANTHER" id="PTHR43744">
    <property type="entry name" value="ABC TRANSPORTER PERMEASE PROTEIN MG189-RELATED-RELATED"/>
    <property type="match status" value="1"/>
</dbReference>
<accession>A0ABT3DNP2</accession>
<reference evidence="9 10" key="1">
    <citation type="submission" date="2022-10" db="EMBL/GenBank/DDBJ databases">
        <title>Draft genome assembly of moderately radiation resistant bacterium Metabacillus halosaccharovorans.</title>
        <authorList>
            <person name="Pal S."/>
            <person name="Gopinathan A."/>
        </authorList>
    </citation>
    <scope>NUCLEOTIDE SEQUENCE [LARGE SCALE GENOMIC DNA]</scope>
    <source>
        <strain evidence="9 10">VITHBRA001</strain>
    </source>
</reference>
<keyword evidence="6 7" id="KW-0472">Membrane</keyword>
<comment type="similarity">
    <text evidence="7">Belongs to the binding-protein-dependent transport system permease family.</text>
</comment>
<feature type="transmembrane region" description="Helical" evidence="7">
    <location>
        <begin position="200"/>
        <end position="222"/>
    </location>
</feature>
<dbReference type="Pfam" id="PF00528">
    <property type="entry name" value="BPD_transp_1"/>
    <property type="match status" value="1"/>
</dbReference>
<dbReference type="Gene3D" id="1.10.3720.10">
    <property type="entry name" value="MetI-like"/>
    <property type="match status" value="1"/>
</dbReference>
<evidence type="ECO:0000256" key="2">
    <source>
        <dbReference type="ARBA" id="ARBA00022448"/>
    </source>
</evidence>
<keyword evidence="5 7" id="KW-1133">Transmembrane helix</keyword>
<feature type="transmembrane region" description="Helical" evidence="7">
    <location>
        <begin position="258"/>
        <end position="279"/>
    </location>
</feature>
<keyword evidence="3" id="KW-1003">Cell membrane</keyword>
<feature type="transmembrane region" description="Helical" evidence="7">
    <location>
        <begin position="125"/>
        <end position="147"/>
    </location>
</feature>
<gene>
    <name evidence="9" type="ORF">OIH86_23820</name>
</gene>
<feature type="domain" description="ABC transmembrane type-1" evidence="8">
    <location>
        <begin position="88"/>
        <end position="279"/>
    </location>
</feature>
<feature type="transmembrane region" description="Helical" evidence="7">
    <location>
        <begin position="30"/>
        <end position="50"/>
    </location>
</feature>
<proteinExistence type="inferred from homology"/>
<dbReference type="CDD" id="cd06261">
    <property type="entry name" value="TM_PBP2"/>
    <property type="match status" value="1"/>
</dbReference>
<comment type="caution">
    <text evidence="9">The sequence shown here is derived from an EMBL/GenBank/DDBJ whole genome shotgun (WGS) entry which is preliminary data.</text>
</comment>
<feature type="transmembrane region" description="Helical" evidence="7">
    <location>
        <begin position="159"/>
        <end position="179"/>
    </location>
</feature>
<dbReference type="InterPro" id="IPR035906">
    <property type="entry name" value="MetI-like_sf"/>
</dbReference>
<keyword evidence="4 7" id="KW-0812">Transmembrane</keyword>
<comment type="subcellular location">
    <subcellularLocation>
        <location evidence="1 7">Cell membrane</location>
        <topology evidence="1 7">Multi-pass membrane protein</topology>
    </subcellularLocation>
</comment>
<feature type="transmembrane region" description="Helical" evidence="7">
    <location>
        <begin position="87"/>
        <end position="113"/>
    </location>
</feature>
<dbReference type="InterPro" id="IPR000515">
    <property type="entry name" value="MetI-like"/>
</dbReference>
<evidence type="ECO:0000256" key="4">
    <source>
        <dbReference type="ARBA" id="ARBA00022692"/>
    </source>
</evidence>
<evidence type="ECO:0000256" key="6">
    <source>
        <dbReference type="ARBA" id="ARBA00023136"/>
    </source>
</evidence>